<dbReference type="GO" id="GO:0004673">
    <property type="term" value="F:protein histidine kinase activity"/>
    <property type="evidence" value="ECO:0007669"/>
    <property type="project" value="UniProtKB-EC"/>
</dbReference>
<dbReference type="InterPro" id="IPR036890">
    <property type="entry name" value="HATPase_C_sf"/>
</dbReference>
<keyword evidence="7" id="KW-0067">ATP-binding</keyword>
<evidence type="ECO:0000256" key="8">
    <source>
        <dbReference type="ARBA" id="ARBA00023012"/>
    </source>
</evidence>
<dbReference type="AlphaFoldDB" id="A0A5C4S654"/>
<dbReference type="OrthoDB" id="9816482at2"/>
<sequence>MSLSGSYKIRPAGRHILTIGRDLIQDCYAAVVELVKNAYDADSSDVNIEFKAKPDRSGYSIVITDHGHGMSRDTVIQKWMVPSTPDKLDRRASPAGRVMQGRKGVGRYAASILGTDLLLETITPEGEKTTLFVEWSAFEAATYLDDVEILIETDVVSEPSGTRLSISGNQELLEEWTQRQFEKLRFELKKLISPVSAAISEVLNDDKFNINLEVSGFPDVHNITESIEPYPIFDLFDYRIAGRIAADGTGTLKYSLQKARNTAEEAILFDDGKSTGCGEMVFDIRVYDRDADSISSLIGRGLKDETGNYVGKHQARQLLNEYNGIGVYRNGFRIRPLGDAAFDWVELNKRRVQNPSKFIGSDQAIGYVVVQSDEESGLIEKSARDGLKENAAYDSLKKITTLIISKLEERRFSYRLQAGLGRSAKNIDSKIERLFSPDELKKTVRSTLLKFGVGHEVVADVIEIISKDADEKNKVADEIRQAVAIYQGQATLGKIINVILHEGRRPLNYFQNQIPNLRYWFDSFLKTRDVQKLEQFMPIAEGVGENAEFFVKLFSRLDPLAAGKRTAKKPLELKKVIWKCFSVFNEEMRVHDVVAKVEGADNIVFSSWPQDIYAIFTNLIDNSIFWMREKDCAEKEIIINVVADGDSLSYIDYRDTGPGIEPYLIASEVIFEPSFSTKPSGTGLGLAIAGEAANRNGLELKAFESELGVWFRLQPITDTE</sequence>
<reference evidence="10 11" key="1">
    <citation type="submission" date="2019-05" db="EMBL/GenBank/DDBJ databases">
        <title>Draft Whole-Genome sequence of the green sulfur bacterium Chlorobaculum thiosulfatiphilum DSM 249.</title>
        <authorList>
            <person name="Meyer T.E."/>
            <person name="Kyndt J.A."/>
        </authorList>
    </citation>
    <scope>NUCLEOTIDE SEQUENCE [LARGE SCALE GENOMIC DNA]</scope>
    <source>
        <strain evidence="10 11">DSM 249</strain>
    </source>
</reference>
<feature type="domain" description="Histidine kinase/HSP90-like ATPase" evidence="9">
    <location>
        <begin position="607"/>
        <end position="715"/>
    </location>
</feature>
<organism evidence="10 11">
    <name type="scientific">Chlorobaculum thiosulfatiphilum</name>
    <name type="common">Chlorobium limicola f.sp. thiosulfatophilum</name>
    <dbReference type="NCBI Taxonomy" id="115852"/>
    <lineage>
        <taxon>Bacteria</taxon>
        <taxon>Pseudomonadati</taxon>
        <taxon>Chlorobiota</taxon>
        <taxon>Chlorobiia</taxon>
        <taxon>Chlorobiales</taxon>
        <taxon>Chlorobiaceae</taxon>
        <taxon>Chlorobaculum</taxon>
    </lineage>
</organism>
<evidence type="ECO:0000313" key="11">
    <source>
        <dbReference type="Proteomes" id="UP000308271"/>
    </source>
</evidence>
<dbReference type="PRINTS" id="PR00344">
    <property type="entry name" value="BCTRLSENSOR"/>
</dbReference>
<evidence type="ECO:0000256" key="4">
    <source>
        <dbReference type="ARBA" id="ARBA00022679"/>
    </source>
</evidence>
<gene>
    <name evidence="10" type="ORF">FGF66_08635</name>
</gene>
<evidence type="ECO:0000256" key="1">
    <source>
        <dbReference type="ARBA" id="ARBA00000085"/>
    </source>
</evidence>
<dbReference type="PANTHER" id="PTHR43065:SF10">
    <property type="entry name" value="PEROXIDE STRESS-ACTIVATED HISTIDINE KINASE MAK3"/>
    <property type="match status" value="1"/>
</dbReference>
<keyword evidence="3" id="KW-0597">Phosphoprotein</keyword>
<keyword evidence="11" id="KW-1185">Reference proteome</keyword>
<keyword evidence="6 10" id="KW-0418">Kinase</keyword>
<dbReference type="EMBL" id="VDCH01000018">
    <property type="protein sequence ID" value="TNJ38509.1"/>
    <property type="molecule type" value="Genomic_DNA"/>
</dbReference>
<protein>
    <recommendedName>
        <fullName evidence="2">histidine kinase</fullName>
        <ecNumber evidence="2">2.7.13.3</ecNumber>
    </recommendedName>
</protein>
<keyword evidence="4" id="KW-0808">Transferase</keyword>
<evidence type="ECO:0000313" key="10">
    <source>
        <dbReference type="EMBL" id="TNJ38509.1"/>
    </source>
</evidence>
<dbReference type="InterPro" id="IPR004358">
    <property type="entry name" value="Sig_transdc_His_kin-like_C"/>
</dbReference>
<dbReference type="Pfam" id="PF13589">
    <property type="entry name" value="HATPase_c_3"/>
    <property type="match status" value="1"/>
</dbReference>
<evidence type="ECO:0000256" key="2">
    <source>
        <dbReference type="ARBA" id="ARBA00012438"/>
    </source>
</evidence>
<evidence type="ECO:0000256" key="6">
    <source>
        <dbReference type="ARBA" id="ARBA00022777"/>
    </source>
</evidence>
<dbReference type="SMART" id="SM00387">
    <property type="entry name" value="HATPase_c"/>
    <property type="match status" value="1"/>
</dbReference>
<dbReference type="GO" id="GO:0000160">
    <property type="term" value="P:phosphorelay signal transduction system"/>
    <property type="evidence" value="ECO:0007669"/>
    <property type="project" value="UniProtKB-KW"/>
</dbReference>
<dbReference type="SUPFAM" id="SSF55874">
    <property type="entry name" value="ATPase domain of HSP90 chaperone/DNA topoisomerase II/histidine kinase"/>
    <property type="match status" value="2"/>
</dbReference>
<keyword evidence="5" id="KW-0547">Nucleotide-binding</keyword>
<comment type="caution">
    <text evidence="10">The sequence shown here is derived from an EMBL/GenBank/DDBJ whole genome shotgun (WGS) entry which is preliminary data.</text>
</comment>
<dbReference type="RefSeq" id="WP_139457248.1">
    <property type="nucleotide sequence ID" value="NZ_VDCH01000018.1"/>
</dbReference>
<evidence type="ECO:0000259" key="9">
    <source>
        <dbReference type="SMART" id="SM00387"/>
    </source>
</evidence>
<dbReference type="Proteomes" id="UP000308271">
    <property type="component" value="Unassembled WGS sequence"/>
</dbReference>
<name>A0A5C4S654_CHLTI</name>
<dbReference type="EC" id="2.7.13.3" evidence="2"/>
<comment type="catalytic activity">
    <reaction evidence="1">
        <text>ATP + protein L-histidine = ADP + protein N-phospho-L-histidine.</text>
        <dbReference type="EC" id="2.7.13.3"/>
    </reaction>
</comment>
<keyword evidence="8" id="KW-0902">Two-component regulatory system</keyword>
<evidence type="ECO:0000256" key="7">
    <source>
        <dbReference type="ARBA" id="ARBA00022840"/>
    </source>
</evidence>
<dbReference type="PANTHER" id="PTHR43065">
    <property type="entry name" value="SENSOR HISTIDINE KINASE"/>
    <property type="match status" value="1"/>
</dbReference>
<evidence type="ECO:0000256" key="5">
    <source>
        <dbReference type="ARBA" id="ARBA00022741"/>
    </source>
</evidence>
<dbReference type="GO" id="GO:0005524">
    <property type="term" value="F:ATP binding"/>
    <property type="evidence" value="ECO:0007669"/>
    <property type="project" value="UniProtKB-KW"/>
</dbReference>
<dbReference type="Pfam" id="PF02518">
    <property type="entry name" value="HATPase_c"/>
    <property type="match status" value="1"/>
</dbReference>
<dbReference type="Gene3D" id="3.30.565.10">
    <property type="entry name" value="Histidine kinase-like ATPase, C-terminal domain"/>
    <property type="match status" value="2"/>
</dbReference>
<dbReference type="InterPro" id="IPR003594">
    <property type="entry name" value="HATPase_dom"/>
</dbReference>
<evidence type="ECO:0000256" key="3">
    <source>
        <dbReference type="ARBA" id="ARBA00022553"/>
    </source>
</evidence>
<accession>A0A5C4S654</accession>
<proteinExistence type="predicted"/>